<protein>
    <submittedName>
        <fullName evidence="1">Protease</fullName>
    </submittedName>
</protein>
<proteinExistence type="predicted"/>
<dbReference type="RefSeq" id="WP_281817993.1">
    <property type="nucleotide sequence ID" value="NZ_BRLB01000014.1"/>
</dbReference>
<comment type="caution">
    <text evidence="1">The sequence shown here is derived from an EMBL/GenBank/DDBJ whole genome shotgun (WGS) entry which is preliminary data.</text>
</comment>
<dbReference type="GO" id="GO:0008233">
    <property type="term" value="F:peptidase activity"/>
    <property type="evidence" value="ECO:0007669"/>
    <property type="project" value="UniProtKB-KW"/>
</dbReference>
<dbReference type="PANTHER" id="PTHR30217:SF10">
    <property type="entry name" value="23S RRNA 5-HYDROXYCYTIDINE C2501 SYNTHASE"/>
    <property type="match status" value="1"/>
</dbReference>
<dbReference type="Gene3D" id="3.20.20.80">
    <property type="entry name" value="Glycosidases"/>
    <property type="match status" value="1"/>
</dbReference>
<evidence type="ECO:0000313" key="2">
    <source>
        <dbReference type="Proteomes" id="UP001144256"/>
    </source>
</evidence>
<name>A0A9W5YEH3_9FIRM</name>
<evidence type="ECO:0000313" key="1">
    <source>
        <dbReference type="EMBL" id="GKX31191.1"/>
    </source>
</evidence>
<dbReference type="InterPro" id="IPR051454">
    <property type="entry name" value="RNA/ubiquinone_mod_enzymes"/>
</dbReference>
<reference evidence="1" key="1">
    <citation type="submission" date="2022-06" db="EMBL/GenBank/DDBJ databases">
        <title>Vallitalea longa sp. nov., an anaerobic bacterium isolated from marine sediment.</title>
        <authorList>
            <person name="Hirano S."/>
            <person name="Terahara T."/>
            <person name="Mori K."/>
            <person name="Hamada M."/>
            <person name="Matsumoto R."/>
            <person name="Kobayashi T."/>
        </authorList>
    </citation>
    <scope>NUCLEOTIDE SEQUENCE</scope>
    <source>
        <strain evidence="1">SH18-1</strain>
    </source>
</reference>
<dbReference type="EMBL" id="BRLB01000014">
    <property type="protein sequence ID" value="GKX31191.1"/>
    <property type="molecule type" value="Genomic_DNA"/>
</dbReference>
<keyword evidence="1" id="KW-0645">Protease</keyword>
<dbReference type="Proteomes" id="UP001144256">
    <property type="component" value="Unassembled WGS sequence"/>
</dbReference>
<dbReference type="PANTHER" id="PTHR30217">
    <property type="entry name" value="PEPTIDASE U32 FAMILY"/>
    <property type="match status" value="1"/>
</dbReference>
<organism evidence="1 2">
    <name type="scientific">Vallitalea longa</name>
    <dbReference type="NCBI Taxonomy" id="2936439"/>
    <lineage>
        <taxon>Bacteria</taxon>
        <taxon>Bacillati</taxon>
        <taxon>Bacillota</taxon>
        <taxon>Clostridia</taxon>
        <taxon>Lachnospirales</taxon>
        <taxon>Vallitaleaceae</taxon>
        <taxon>Vallitalea</taxon>
    </lineage>
</organism>
<keyword evidence="1" id="KW-0378">Hydrolase</keyword>
<dbReference type="Pfam" id="PF01136">
    <property type="entry name" value="Peptidase_U32"/>
    <property type="match status" value="1"/>
</dbReference>
<gene>
    <name evidence="1" type="ORF">SH1V18_36710</name>
</gene>
<keyword evidence="2" id="KW-1185">Reference proteome</keyword>
<dbReference type="AlphaFoldDB" id="A0A9W5YEH3"/>
<dbReference type="GO" id="GO:0006508">
    <property type="term" value="P:proteolysis"/>
    <property type="evidence" value="ECO:0007669"/>
    <property type="project" value="UniProtKB-KW"/>
</dbReference>
<accession>A0A9W5YEH3</accession>
<dbReference type="InterPro" id="IPR001539">
    <property type="entry name" value="Peptidase_U32"/>
</dbReference>
<sequence length="382" mass="44828">MKYFSIPADFKKSTIDRLYELNNTYEDIKIIETYGQVTVGKILNSGRIMDVLPQINMAELKKYIEYCRKKNIEFSYTLNPACFGNYEFSEEGIKSILDLLNQLATIGITNITVSSPSLVEIVRESGFDFEIKASAICEIVSPNKANFYKKIGAERIVVDPDITRDFEKLKHICEVYGDKVEIIINNVCMHNCPYKMFHYNHEAHCTNDQDIKDFFFNRCSMQKASDTANLLKLNWIRPEDIKLYEEVGIRYFKIQGRQNVLTGDIVKTLEYYFNESYDGNLFDLITIFSPYNSYQTYIDNKKLDGFVERFFREPGFCKEVCSKCGYCNRYAKMAIDVEESRELNRKCLEFYSEYDKFSKVLKQNTFKHEQQTLSNELEFDFD</sequence>